<evidence type="ECO:0000256" key="4">
    <source>
        <dbReference type="ARBA" id="ARBA00032829"/>
    </source>
</evidence>
<sequence>MPITPQQLANAEQIDAEWLALSSQGDRVVYSVGPAFITKGDNPTRALWLADVGVAGSARKITSGLFNDTSPAFDPNTGDVFFLSDRHKAGGKQQIYRIAATVFGGEPVAVTETKNVRAVESFAISPDGNWLAYLSADEPEDKDEEDSESYVKIWRESKTPRRLRLLGLTQKIDEIQTIVATPENVASFTWSPDSTKILYRLSRSHELEDMLLPVSEHIVSIGEDGFPSTHVTTHEIPQYTYQRSIWPNGDGASFFFLGAERLFDAPSLYMCAATADASQTKLGYGQTDDATALRNVGSEVAVQVATGLYTEIDVFSGTKKLFTAFRTTDEAIEGWDMKKAGNRYVFVALRSSGIAGEPENLWSGSTDGTGPLALETKLSSHHEWAVPSEMPQSTPFSCTAEDGTQIDGVLMHRRGETPDKLPTVVVPHGGPYARDALALRFGVRYATILASNGFLVVCPNYRGSQGRGSAFSRAAHSGMGTSDYTDCENMLDAAIAAGYAHPENVAIAGYSQGGFLSAWGITRPNARWKTACIGAGPTDWGTMALTGDLPDLEVHLAGNAPWSPSEPQYLSGSPIRDVNNVNVPILVLHGENDVRVPVSQAIGFMRGIVREADKSVGEESELVVYPREGHGFRERAHVEDQLTRVLAHLQKYLLGT</sequence>
<evidence type="ECO:0000259" key="5">
    <source>
        <dbReference type="Pfam" id="PF00326"/>
    </source>
</evidence>
<evidence type="ECO:0000313" key="6">
    <source>
        <dbReference type="EMBL" id="GAT49672.1"/>
    </source>
</evidence>
<dbReference type="InterPro" id="IPR029058">
    <property type="entry name" value="AB_hydrolase_fold"/>
</dbReference>
<proteinExistence type="inferred from homology"/>
<name>A0ABQ0LGN6_MYCCL</name>
<protein>
    <recommendedName>
        <fullName evidence="4">Dipeptidyl-peptidase V</fullName>
    </recommendedName>
</protein>
<organism evidence="6 7">
    <name type="scientific">Mycena chlorophos</name>
    <name type="common">Agaric fungus</name>
    <name type="synonym">Agaricus chlorophos</name>
    <dbReference type="NCBI Taxonomy" id="658473"/>
    <lineage>
        <taxon>Eukaryota</taxon>
        <taxon>Fungi</taxon>
        <taxon>Dikarya</taxon>
        <taxon>Basidiomycota</taxon>
        <taxon>Agaricomycotina</taxon>
        <taxon>Agaricomycetes</taxon>
        <taxon>Agaricomycetidae</taxon>
        <taxon>Agaricales</taxon>
        <taxon>Marasmiineae</taxon>
        <taxon>Mycenaceae</taxon>
        <taxon>Mycena</taxon>
    </lineage>
</organism>
<comment type="similarity">
    <text evidence="1">Belongs to the peptidase S9C family.</text>
</comment>
<evidence type="ECO:0000256" key="1">
    <source>
        <dbReference type="ARBA" id="ARBA00010040"/>
    </source>
</evidence>
<dbReference type="SUPFAM" id="SSF53474">
    <property type="entry name" value="alpha/beta-Hydrolases"/>
    <property type="match status" value="1"/>
</dbReference>
<dbReference type="Gene3D" id="3.40.50.1820">
    <property type="entry name" value="alpha/beta hydrolase"/>
    <property type="match status" value="1"/>
</dbReference>
<keyword evidence="3" id="KW-0645">Protease</keyword>
<dbReference type="SUPFAM" id="SSF82171">
    <property type="entry name" value="DPP6 N-terminal domain-like"/>
    <property type="match status" value="1"/>
</dbReference>
<dbReference type="Pfam" id="PF00326">
    <property type="entry name" value="Peptidase_S9"/>
    <property type="match status" value="1"/>
</dbReference>
<dbReference type="PANTHER" id="PTHR42776:SF27">
    <property type="entry name" value="DIPEPTIDYL PEPTIDASE FAMILY MEMBER 6"/>
    <property type="match status" value="1"/>
</dbReference>
<feature type="domain" description="Peptidase S9 prolyl oligopeptidase catalytic" evidence="5">
    <location>
        <begin position="446"/>
        <end position="653"/>
    </location>
</feature>
<dbReference type="InterPro" id="IPR001375">
    <property type="entry name" value="Peptidase_S9_cat"/>
</dbReference>
<dbReference type="EMBL" id="DF845749">
    <property type="protein sequence ID" value="GAT49672.1"/>
    <property type="molecule type" value="Genomic_DNA"/>
</dbReference>
<keyword evidence="3" id="KW-0720">Serine protease</keyword>
<dbReference type="Pfam" id="PF07676">
    <property type="entry name" value="PD40"/>
    <property type="match status" value="3"/>
</dbReference>
<evidence type="ECO:0000256" key="3">
    <source>
        <dbReference type="ARBA" id="ARBA00022825"/>
    </source>
</evidence>
<evidence type="ECO:0000256" key="2">
    <source>
        <dbReference type="ARBA" id="ARBA00022801"/>
    </source>
</evidence>
<accession>A0ABQ0LGN6</accession>
<dbReference type="Gene3D" id="2.120.10.30">
    <property type="entry name" value="TolB, C-terminal domain"/>
    <property type="match status" value="1"/>
</dbReference>
<keyword evidence="7" id="KW-1185">Reference proteome</keyword>
<gene>
    <name evidence="6" type="ORF">MCHLO_06969</name>
</gene>
<evidence type="ECO:0000313" key="7">
    <source>
        <dbReference type="Proteomes" id="UP000815677"/>
    </source>
</evidence>
<dbReference type="PANTHER" id="PTHR42776">
    <property type="entry name" value="SERINE PEPTIDASE S9 FAMILY MEMBER"/>
    <property type="match status" value="1"/>
</dbReference>
<dbReference type="Proteomes" id="UP000815677">
    <property type="component" value="Unassembled WGS sequence"/>
</dbReference>
<dbReference type="InterPro" id="IPR011042">
    <property type="entry name" value="6-blade_b-propeller_TolB-like"/>
</dbReference>
<dbReference type="InterPro" id="IPR011659">
    <property type="entry name" value="WD40"/>
</dbReference>
<keyword evidence="2" id="KW-0378">Hydrolase</keyword>
<reference evidence="6" key="1">
    <citation type="submission" date="2014-09" db="EMBL/GenBank/DDBJ databases">
        <title>Genome sequence of the luminous mushroom Mycena chlorophos for searching fungal bioluminescence genes.</title>
        <authorList>
            <person name="Tanaka Y."/>
            <person name="Kasuga D."/>
            <person name="Oba Y."/>
            <person name="Hase S."/>
            <person name="Sato K."/>
            <person name="Oba Y."/>
            <person name="Sakakibara Y."/>
        </authorList>
    </citation>
    <scope>NUCLEOTIDE SEQUENCE</scope>
</reference>